<dbReference type="GO" id="GO:0051116">
    <property type="term" value="F:cobaltochelatase activity"/>
    <property type="evidence" value="ECO:0007669"/>
    <property type="project" value="UniProtKB-EC"/>
</dbReference>
<keyword evidence="4" id="KW-0436">Ligase</keyword>
<accession>A0A642N4B9</accession>
<evidence type="ECO:0000313" key="5">
    <source>
        <dbReference type="EMBL" id="UVQ73741.1"/>
    </source>
</evidence>
<sequence>MKKKSKIILGGCIVVAALTGLSVWNIWFSTTEIAFVNFQTIQQGSISKANDNSFIKLSEVSLDNLDRLTNYDMVFINGMGLRIVEEQRQQIQQAADKGIPVYTSMATNPANNICNLDSIQQNLIRGYLSNGGKTNYRNMLNYIRKAIDRKASAVPEVEDPVERPSDMLYHAGISNPDDELEFLTVTDYEKFTRDNNLYKEKARKIMITGQMADATDLIKALENAGYNVYPVQSMTRFMSFIDEVQPDAVINMAHGRMGDKMVDYLKAKNILLFAPLTINSLVDEWENDPMGMSGGFMSQSIVTPEIDGAIRPFALFAQYEDKEGLRHSYAVPERLKTFVSTIDNYLNLKTKPNFEKKVAIYYYKGPGQNALTAAGMEVVPSLYNLLLRMKQEGYNISGLPANAQELGKMIQAQGAVFNAYAEGAFNEFMQNGHPELITKEQYEGWVKESLRPEKYQEVVDAFGEFPGNYMATPDGKLGIARLQFGNVVLLPQNAAGSGDNSFQVVHGTNMAPPHTYIASYLWMQHGFKADALIHFGTHGSLEFTPRKQVALCSNDWPDRLVGAVPHYYIYSIGNVGEGMMAKRRSYTTLQSYLTPPFLESSVRGIYRELMEKIKIYNNSQKENKDQEALAVKILTVKMGIHRDLGLDSIANKPYTEDEIVRVENFAEELATEKITGQLYTMGIPYEPERITSSVYAMATEPIAYSLFALDKQRGKATEAAGKHRSVFTQQYLTPARLLVERLMANPSLANDELICRTAGITPQELAKARQIEAERNAPKGMMAMMMAAAAQKDQADKTKSGNGHPTSAKTETNPHGKMPESMKEAMKKMGANMDPEKAMEMAKSMGASPEALKKMEAGMKANKEQSKTANTPGKPEKTENAEKPQGMSAMMAAMGKAPKEYSKEEVEFALAVTEVERTIKNIANYKNALLTSPEEELSSLMNALKGGYTAPTPGGDPIANPNTLPTGRNMYAINAEATPTESAWEKGIALAKQTIETYKQRHNDSIPRKVSYTLWSSEFIETGGATIAQVLYMLGVEPVRDAFGRVSDLKLIPSAELGRPRIDVVVQTSGQLRDLAASRLFLVNRAVEMAATAKDDQYENQVAASVIEAERVLTEKGLSPKDAREISTFRVFGGTNGMYGTGIQEMVESGDRWENESEIADTYLNNMGAYYGSEKNWEVFQKFAFEAALTRTDVVVQPRQSNTWGALSLDHVYEFMGGMNLAVRNVTGKDPDAYLSDYRNRNHMKMQELKEAVGVESRTTILNPTYIKEKMKGGASSASEFAEVITNTYGWNVMKPAAIDKELWDNIYNVYVKDELNLGVKQYFEQQNPAALEEMTAVMLESARKGLWKASEEQVTELSKLHTEIVNTYRPSCSGFVCDNSKLRDFIASKADAQTATQYKENISKIREAKASGNNKGVVMKKEEINQTAEKQTNTLSNVAVGIAVIIVILALILFVRKRRKNSQM</sequence>
<feature type="region of interest" description="Disordered" evidence="1">
    <location>
        <begin position="790"/>
        <end position="821"/>
    </location>
</feature>
<reference evidence="5" key="2">
    <citation type="submission" date="2022-08" db="EMBL/GenBank/DDBJ databases">
        <title>Genome Sequencing of Bacteroides fragilis Group Isolates with Nanopore Technology.</title>
        <authorList>
            <person name="Tisza M.J."/>
            <person name="Smith D."/>
            <person name="Dekker J.P."/>
        </authorList>
    </citation>
    <scope>NUCLEOTIDE SEQUENCE</scope>
    <source>
        <strain evidence="5">BFG-527</strain>
    </source>
</reference>
<dbReference type="GeneID" id="69590945"/>
<organism evidence="4 6">
    <name type="scientific">Bacteroides faecis</name>
    <dbReference type="NCBI Taxonomy" id="674529"/>
    <lineage>
        <taxon>Bacteria</taxon>
        <taxon>Pseudomonadati</taxon>
        <taxon>Bacteroidota</taxon>
        <taxon>Bacteroidia</taxon>
        <taxon>Bacteroidales</taxon>
        <taxon>Bacteroidaceae</taxon>
        <taxon>Bacteroides</taxon>
    </lineage>
</organism>
<keyword evidence="2" id="KW-0472">Membrane</keyword>
<dbReference type="Proteomes" id="UP001060104">
    <property type="component" value="Chromosome"/>
</dbReference>
<protein>
    <submittedName>
        <fullName evidence="5">Cobaltochelatase subunit CobN</fullName>
    </submittedName>
    <submittedName>
        <fullName evidence="4">Putative cobalamin biosynthesis-related protein</fullName>
        <ecNumber evidence="4">6.6.1.2</ecNumber>
    </submittedName>
</protein>
<evidence type="ECO:0000313" key="4">
    <source>
        <dbReference type="EMBL" id="CUP41383.1"/>
    </source>
</evidence>
<dbReference type="EMBL" id="CP103141">
    <property type="protein sequence ID" value="UVQ73741.1"/>
    <property type="molecule type" value="Genomic_DNA"/>
</dbReference>
<name>A0A174MYG0_9BACE</name>
<feature type="transmembrane region" description="Helical" evidence="2">
    <location>
        <begin position="1436"/>
        <end position="1456"/>
    </location>
</feature>
<dbReference type="RefSeq" id="WP_055269666.1">
    <property type="nucleotide sequence ID" value="NZ_CACRSZ010000038.1"/>
</dbReference>
<proteinExistence type="predicted"/>
<feature type="transmembrane region" description="Helical" evidence="2">
    <location>
        <begin position="7"/>
        <end position="27"/>
    </location>
</feature>
<feature type="domain" description="CobN/magnesium chelatase" evidence="3">
    <location>
        <begin position="126"/>
        <end position="1354"/>
    </location>
</feature>
<evidence type="ECO:0000256" key="2">
    <source>
        <dbReference type="SAM" id="Phobius"/>
    </source>
</evidence>
<gene>
    <name evidence="4" type="primary">cobN</name>
    <name evidence="4" type="ORF">ERS852461_02521</name>
    <name evidence="5" type="ORF">NXY30_22455</name>
</gene>
<dbReference type="PANTHER" id="PTHR44119:SF1">
    <property type="entry name" value="MAGNESIUM-CHELATASE SUBUNIT CHLH, CHLOROPLASTIC"/>
    <property type="match status" value="1"/>
</dbReference>
<evidence type="ECO:0000256" key="1">
    <source>
        <dbReference type="SAM" id="MobiDB-lite"/>
    </source>
</evidence>
<dbReference type="EMBL" id="CZAE01000011">
    <property type="protein sequence ID" value="CUP41383.1"/>
    <property type="molecule type" value="Genomic_DNA"/>
</dbReference>
<keyword evidence="7" id="KW-1185">Reference proteome</keyword>
<feature type="compositionally biased region" description="Polar residues" evidence="1">
    <location>
        <begin position="800"/>
        <end position="811"/>
    </location>
</feature>
<dbReference type="InterPro" id="IPR003672">
    <property type="entry name" value="CobN/Mg_chltase"/>
</dbReference>
<dbReference type="PANTHER" id="PTHR44119">
    <property type="entry name" value="MAGNESIUM-CHELATASE SUBUNIT CHLH, CHLOROPLASTIC"/>
    <property type="match status" value="1"/>
</dbReference>
<evidence type="ECO:0000259" key="3">
    <source>
        <dbReference type="Pfam" id="PF02514"/>
    </source>
</evidence>
<dbReference type="Proteomes" id="UP000095606">
    <property type="component" value="Unassembled WGS sequence"/>
</dbReference>
<evidence type="ECO:0000313" key="6">
    <source>
        <dbReference type="Proteomes" id="UP000095606"/>
    </source>
</evidence>
<feature type="compositionally biased region" description="Basic and acidic residues" evidence="1">
    <location>
        <begin position="812"/>
        <end position="821"/>
    </location>
</feature>
<dbReference type="CDD" id="cd10150">
    <property type="entry name" value="CobN_like"/>
    <property type="match status" value="1"/>
</dbReference>
<dbReference type="Pfam" id="PF02514">
    <property type="entry name" value="CobN-Mg_chel"/>
    <property type="match status" value="1"/>
</dbReference>
<keyword evidence="2" id="KW-1133">Transmembrane helix</keyword>
<feature type="region of interest" description="Disordered" evidence="1">
    <location>
        <begin position="859"/>
        <end position="882"/>
    </location>
</feature>
<keyword evidence="2" id="KW-0812">Transmembrane</keyword>
<accession>A0A174MYG0</accession>
<evidence type="ECO:0000313" key="7">
    <source>
        <dbReference type="Proteomes" id="UP001060104"/>
    </source>
</evidence>
<dbReference type="EC" id="6.6.1.2" evidence="4"/>
<reference evidence="4 6" key="1">
    <citation type="submission" date="2015-09" db="EMBL/GenBank/DDBJ databases">
        <authorList>
            <consortium name="Pathogen Informatics"/>
        </authorList>
    </citation>
    <scope>NUCLEOTIDE SEQUENCE [LARGE SCALE GENOMIC DNA]</scope>
    <source>
        <strain evidence="4 6">2789STDY5834846</strain>
    </source>
</reference>